<dbReference type="RefSeq" id="WP_085756376.1">
    <property type="nucleotide sequence ID" value="NZ_CP021023.1"/>
</dbReference>
<feature type="domain" description="DUF6576" evidence="7">
    <location>
        <begin position="245"/>
        <end position="276"/>
    </location>
</feature>
<dbReference type="OrthoDB" id="9813074at2"/>
<keyword evidence="8" id="KW-0645">Protease</keyword>
<keyword evidence="3 5" id="KW-1133">Transmembrane helix</keyword>
<feature type="transmembrane region" description="Helical" evidence="5">
    <location>
        <begin position="131"/>
        <end position="150"/>
    </location>
</feature>
<dbReference type="SUPFAM" id="SSF144091">
    <property type="entry name" value="Rhomboid-like"/>
    <property type="match status" value="1"/>
</dbReference>
<feature type="domain" description="Peptidase S54 rhomboid" evidence="6">
    <location>
        <begin position="67"/>
        <end position="208"/>
    </location>
</feature>
<dbReference type="InterPro" id="IPR046483">
    <property type="entry name" value="DUF6576"/>
</dbReference>
<evidence type="ECO:0000256" key="5">
    <source>
        <dbReference type="SAM" id="Phobius"/>
    </source>
</evidence>
<name>A0A1W6LPQ5_9BACT</name>
<dbReference type="InterPro" id="IPR022764">
    <property type="entry name" value="Peptidase_S54_rhomboid_dom"/>
</dbReference>
<dbReference type="AlphaFoldDB" id="A0A1W6LPQ5"/>
<dbReference type="PANTHER" id="PTHR43066">
    <property type="entry name" value="RHOMBOID-RELATED PROTEIN"/>
    <property type="match status" value="1"/>
</dbReference>
<dbReference type="InterPro" id="IPR035952">
    <property type="entry name" value="Rhomboid-like_sf"/>
</dbReference>
<sequence length="285" mass="31739">MGLYDRDYVQYNYRPRHSSPTGFPSITPIVKILLIANIAAFAADQLMGGQISMLCALINEPLTRSLELWRFATFQFMHASVGHILMNMIGLYFLGTHFESKWGSQRFLAFYLTCGVVGGIFFFLFKMAGIIGPGVLVGASGGVLGLLAAAAILSPQFVVFIFVFPVPIRMAAIVITIMYGLNVLSGGQNAGGDAAHLGGMLAGALYCWWPKIRRTRFGQFVRSSTKEFSSHKPFHSHPEHPNTVTQAEIDRILKKIHEEGIHKLSQRERNILKNATKKEREKNRH</sequence>
<dbReference type="KEGG" id="pbp:STSP1_02177"/>
<dbReference type="Gene3D" id="1.20.1540.10">
    <property type="entry name" value="Rhomboid-like"/>
    <property type="match status" value="1"/>
</dbReference>
<dbReference type="GO" id="GO:0006508">
    <property type="term" value="P:proteolysis"/>
    <property type="evidence" value="ECO:0007669"/>
    <property type="project" value="UniProtKB-KW"/>
</dbReference>
<dbReference type="Pfam" id="PF01694">
    <property type="entry name" value="Rhomboid"/>
    <property type="match status" value="1"/>
</dbReference>
<dbReference type="Pfam" id="PF20216">
    <property type="entry name" value="DUF6576"/>
    <property type="match status" value="1"/>
</dbReference>
<evidence type="ECO:0000259" key="7">
    <source>
        <dbReference type="Pfam" id="PF20216"/>
    </source>
</evidence>
<feature type="transmembrane region" description="Helical" evidence="5">
    <location>
        <begin position="76"/>
        <end position="95"/>
    </location>
</feature>
<feature type="transmembrane region" description="Helical" evidence="5">
    <location>
        <begin position="107"/>
        <end position="125"/>
    </location>
</feature>
<dbReference type="PANTHER" id="PTHR43066:SF11">
    <property type="entry name" value="PEPTIDASE S54 RHOMBOID DOMAIN-CONTAINING PROTEIN"/>
    <property type="match status" value="1"/>
</dbReference>
<proteinExistence type="predicted"/>
<dbReference type="Proteomes" id="UP000193334">
    <property type="component" value="Chromosome"/>
</dbReference>
<evidence type="ECO:0000313" key="9">
    <source>
        <dbReference type="Proteomes" id="UP000193334"/>
    </source>
</evidence>
<feature type="transmembrane region" description="Helical" evidence="5">
    <location>
        <begin position="21"/>
        <end position="43"/>
    </location>
</feature>
<dbReference type="GO" id="GO:0016020">
    <property type="term" value="C:membrane"/>
    <property type="evidence" value="ECO:0007669"/>
    <property type="project" value="UniProtKB-SubCell"/>
</dbReference>
<evidence type="ECO:0000256" key="2">
    <source>
        <dbReference type="ARBA" id="ARBA00022692"/>
    </source>
</evidence>
<evidence type="ECO:0000256" key="3">
    <source>
        <dbReference type="ARBA" id="ARBA00022989"/>
    </source>
</evidence>
<dbReference type="GO" id="GO:0004252">
    <property type="term" value="F:serine-type endopeptidase activity"/>
    <property type="evidence" value="ECO:0007669"/>
    <property type="project" value="InterPro"/>
</dbReference>
<feature type="transmembrane region" description="Helical" evidence="5">
    <location>
        <begin position="193"/>
        <end position="209"/>
    </location>
</feature>
<feature type="transmembrane region" description="Helical" evidence="5">
    <location>
        <begin position="157"/>
        <end position="181"/>
    </location>
</feature>
<accession>A0A1W6LPQ5</accession>
<gene>
    <name evidence="8" type="primary">glpG</name>
    <name evidence="8" type="ORF">STSP1_02177</name>
</gene>
<dbReference type="EMBL" id="CP021023">
    <property type="protein sequence ID" value="ARN57754.1"/>
    <property type="molecule type" value="Genomic_DNA"/>
</dbReference>
<keyword evidence="2 5" id="KW-0812">Transmembrane</keyword>
<keyword evidence="4 5" id="KW-0472">Membrane</keyword>
<evidence type="ECO:0000259" key="6">
    <source>
        <dbReference type="Pfam" id="PF01694"/>
    </source>
</evidence>
<keyword evidence="9" id="KW-1185">Reference proteome</keyword>
<organism evidence="8 9">
    <name type="scientific">Sedimentisphaera salicampi</name>
    <dbReference type="NCBI Taxonomy" id="1941349"/>
    <lineage>
        <taxon>Bacteria</taxon>
        <taxon>Pseudomonadati</taxon>
        <taxon>Planctomycetota</taxon>
        <taxon>Phycisphaerae</taxon>
        <taxon>Sedimentisphaerales</taxon>
        <taxon>Sedimentisphaeraceae</taxon>
        <taxon>Sedimentisphaera</taxon>
    </lineage>
</organism>
<keyword evidence="8" id="KW-0378">Hydrolase</keyword>
<evidence type="ECO:0000313" key="8">
    <source>
        <dbReference type="EMBL" id="ARN57754.1"/>
    </source>
</evidence>
<evidence type="ECO:0000256" key="4">
    <source>
        <dbReference type="ARBA" id="ARBA00023136"/>
    </source>
</evidence>
<evidence type="ECO:0000256" key="1">
    <source>
        <dbReference type="ARBA" id="ARBA00004141"/>
    </source>
</evidence>
<comment type="subcellular location">
    <subcellularLocation>
        <location evidence="1">Membrane</location>
        <topology evidence="1">Multi-pass membrane protein</topology>
    </subcellularLocation>
</comment>
<dbReference type="STRING" id="1941349.STSP1_02177"/>
<dbReference type="EC" id="3.4.21.105" evidence="8"/>
<protein>
    <submittedName>
        <fullName evidence="8">Rhomboid protease GlpG</fullName>
        <ecNumber evidence="8">3.4.21.105</ecNumber>
    </submittedName>
</protein>
<reference evidence="9" key="1">
    <citation type="submission" date="2017-04" db="EMBL/GenBank/DDBJ databases">
        <title>Comparative genomics and description of representatives of a novel lineage of planctomycetes thriving in anoxic sediments.</title>
        <authorList>
            <person name="Spring S."/>
            <person name="Bunk B."/>
            <person name="Sproer C."/>
        </authorList>
    </citation>
    <scope>NUCLEOTIDE SEQUENCE [LARGE SCALE GENOMIC DNA]</scope>
    <source>
        <strain evidence="9">ST-PulAB-D4</strain>
    </source>
</reference>